<dbReference type="GO" id="GO:0007267">
    <property type="term" value="P:cell-cell signaling"/>
    <property type="evidence" value="ECO:0007669"/>
    <property type="project" value="TreeGrafter"/>
</dbReference>
<proteinExistence type="predicted"/>
<gene>
    <name evidence="2" type="ORF">CUNI_LOCUS15300</name>
</gene>
<dbReference type="InterPro" id="IPR024868">
    <property type="entry name" value="FJX1/FJ"/>
</dbReference>
<evidence type="ECO:0000313" key="2">
    <source>
        <dbReference type="EMBL" id="CAG5129742.1"/>
    </source>
</evidence>
<keyword evidence="1" id="KW-0812">Transmembrane</keyword>
<dbReference type="PANTHER" id="PTHR13147:SF5">
    <property type="entry name" value="FOUR-JOINTED BOX PROTEIN 1"/>
    <property type="match status" value="1"/>
</dbReference>
<evidence type="ECO:0000313" key="3">
    <source>
        <dbReference type="Proteomes" id="UP000678393"/>
    </source>
</evidence>
<organism evidence="2 3">
    <name type="scientific">Candidula unifasciata</name>
    <dbReference type="NCBI Taxonomy" id="100452"/>
    <lineage>
        <taxon>Eukaryota</taxon>
        <taxon>Metazoa</taxon>
        <taxon>Spiralia</taxon>
        <taxon>Lophotrochozoa</taxon>
        <taxon>Mollusca</taxon>
        <taxon>Gastropoda</taxon>
        <taxon>Heterobranchia</taxon>
        <taxon>Euthyneura</taxon>
        <taxon>Panpulmonata</taxon>
        <taxon>Eupulmonata</taxon>
        <taxon>Stylommatophora</taxon>
        <taxon>Helicina</taxon>
        <taxon>Helicoidea</taxon>
        <taxon>Geomitridae</taxon>
        <taxon>Candidula</taxon>
    </lineage>
</organism>
<comment type="caution">
    <text evidence="2">The sequence shown here is derived from an EMBL/GenBank/DDBJ whole genome shotgun (WGS) entry which is preliminary data.</text>
</comment>
<dbReference type="OrthoDB" id="10055077at2759"/>
<name>A0A8S3ZQV8_9EUPU</name>
<keyword evidence="1" id="KW-0472">Membrane</keyword>
<feature type="transmembrane region" description="Helical" evidence="1">
    <location>
        <begin position="7"/>
        <end position="27"/>
    </location>
</feature>
<dbReference type="Proteomes" id="UP000678393">
    <property type="component" value="Unassembled WGS sequence"/>
</dbReference>
<dbReference type="PANTHER" id="PTHR13147">
    <property type="entry name" value="FOUR-JOINTED BOX PROTEIN 1"/>
    <property type="match status" value="1"/>
</dbReference>
<protein>
    <submittedName>
        <fullName evidence="2">Uncharacterized protein</fullName>
    </submittedName>
</protein>
<reference evidence="2" key="1">
    <citation type="submission" date="2021-04" db="EMBL/GenBank/DDBJ databases">
        <authorList>
            <consortium name="Molecular Ecology Group"/>
        </authorList>
    </citation>
    <scope>NUCLEOTIDE SEQUENCE</scope>
</reference>
<dbReference type="GO" id="GO:0005615">
    <property type="term" value="C:extracellular space"/>
    <property type="evidence" value="ECO:0007669"/>
    <property type="project" value="TreeGrafter"/>
</dbReference>
<dbReference type="EMBL" id="CAJHNH020003661">
    <property type="protein sequence ID" value="CAG5129742.1"/>
    <property type="molecule type" value="Genomic_DNA"/>
</dbReference>
<dbReference type="PRINTS" id="PR02072">
    <property type="entry name" value="4JOINTEDBOX1"/>
</dbReference>
<evidence type="ECO:0000256" key="1">
    <source>
        <dbReference type="SAM" id="Phobius"/>
    </source>
</evidence>
<keyword evidence="1" id="KW-1133">Transmembrane helix</keyword>
<keyword evidence="3" id="KW-1185">Reference proteome</keyword>
<sequence length="531" mass="60219">MKGALMIMAGIGFTVGVIFGLLLQLPIDNTLPADDLDYQQHHLADVSSFRSRRSLSETDDRDQQLGAKSPVSVLLEKLTFSKSVTQESENQNASIVKLKRHISPEKHTSMMNVNIRRANAINIRATENAVNKINVLKNEGKTSTKYVRDGKVSSTDLVNASFHSSKNVDEFKNYTLVNGSKSPHVVSVTFNLHKSNNSSSSETGSLKITDSHDNPSLISDIVNGILWSSRLEQSCPRPFQLNEAEAWRRQVEELDVVKMEEGCGRMQNRLITFRDSTKACARYRLNTDQIQGEIFSYYLARIFNVSNIPPTILDRVDTLSSRWKTVHLQLSLAQWADSKLVVLTQHIGGLSPAHIPEEFREEGRRLEPTAAILASKSDSELCELVQWSDLIVFDYLTANLDRVINNMFNRQWNDQMMNSPAHNLEQQADGSLVFLDNESGLFHGYRLLEKYSTFHESLLESLCVFRPSTVETIRRLHKSASVGEELHRLFTSNEVLHKHLAVIPNKNLKILQQRIEDVYKQIVRCELLFGR</sequence>
<dbReference type="AlphaFoldDB" id="A0A8S3ZQV8"/>
<accession>A0A8S3ZQV8</accession>